<feature type="transmembrane region" description="Helical" evidence="7">
    <location>
        <begin position="247"/>
        <end position="269"/>
    </location>
</feature>
<feature type="domain" description="Phage shock protein PspC N-terminal" evidence="8">
    <location>
        <begin position="110"/>
        <end position="166"/>
    </location>
</feature>
<evidence type="ECO:0000256" key="6">
    <source>
        <dbReference type="SAM" id="MobiDB-lite"/>
    </source>
</evidence>
<dbReference type="Proteomes" id="UP000285109">
    <property type="component" value="Unassembled WGS sequence"/>
</dbReference>
<organism evidence="10 14">
    <name type="scientific">Phocaeicola plebeius</name>
    <dbReference type="NCBI Taxonomy" id="310297"/>
    <lineage>
        <taxon>Bacteria</taxon>
        <taxon>Pseudomonadati</taxon>
        <taxon>Bacteroidota</taxon>
        <taxon>Bacteroidia</taxon>
        <taxon>Bacteroidales</taxon>
        <taxon>Bacteroidaceae</taxon>
        <taxon>Phocaeicola</taxon>
    </lineage>
</organism>
<proteinExistence type="predicted"/>
<comment type="caution">
    <text evidence="10">The sequence shown here is derived from an EMBL/GenBank/DDBJ whole genome shotgun (WGS) entry which is preliminary data.</text>
</comment>
<evidence type="ECO:0000313" key="12">
    <source>
        <dbReference type="EMBL" id="RHD53897.1"/>
    </source>
</evidence>
<keyword evidence="2" id="KW-1003">Cell membrane</keyword>
<reference evidence="14 15" key="1">
    <citation type="submission" date="2018-08" db="EMBL/GenBank/DDBJ databases">
        <title>A genome reference for cultivated species of the human gut microbiota.</title>
        <authorList>
            <person name="Zou Y."/>
            <person name="Xue W."/>
            <person name="Luo G."/>
        </authorList>
    </citation>
    <scope>NUCLEOTIDE SEQUENCE [LARGE SCALE GENOMIC DNA]</scope>
    <source>
        <strain evidence="11 17">AF24-16AC</strain>
        <strain evidence="13 16">AF31-28B-AC</strain>
        <strain evidence="12 15">AM31-10</strain>
        <strain evidence="10 14">TF10-3AC</strain>
    </source>
</reference>
<dbReference type="PANTHER" id="PTHR33885">
    <property type="entry name" value="PHAGE SHOCK PROTEIN C"/>
    <property type="match status" value="1"/>
</dbReference>
<feature type="transmembrane region" description="Helical" evidence="7">
    <location>
        <begin position="281"/>
        <end position="303"/>
    </location>
</feature>
<dbReference type="Proteomes" id="UP000260862">
    <property type="component" value="Unassembled WGS sequence"/>
</dbReference>
<dbReference type="EMBL" id="QRUY01000026">
    <property type="protein sequence ID" value="RGS05768.1"/>
    <property type="molecule type" value="Genomic_DNA"/>
</dbReference>
<dbReference type="PANTHER" id="PTHR33885:SF3">
    <property type="entry name" value="PHAGE SHOCK PROTEIN C"/>
    <property type="match status" value="1"/>
</dbReference>
<gene>
    <name evidence="12" type="ORF">DW789_09670</name>
    <name evidence="11" type="ORF">DWY14_11545</name>
    <name evidence="13" type="ORF">DWZ34_07765</name>
    <name evidence="10" type="ORF">DXD04_09450</name>
</gene>
<keyword evidence="3 7" id="KW-0812">Transmembrane</keyword>
<name>A0A3E4MYR1_9BACT</name>
<evidence type="ECO:0000313" key="15">
    <source>
        <dbReference type="Proteomes" id="UP000284361"/>
    </source>
</evidence>
<evidence type="ECO:0000313" key="10">
    <source>
        <dbReference type="EMBL" id="RGK54888.1"/>
    </source>
</evidence>
<keyword evidence="14" id="KW-1185">Reference proteome</keyword>
<dbReference type="EMBL" id="QSJG01000018">
    <property type="protein sequence ID" value="RHD53897.1"/>
    <property type="molecule type" value="Genomic_DNA"/>
</dbReference>
<dbReference type="InterPro" id="IPR007168">
    <property type="entry name" value="Phageshock_PspC_N"/>
</dbReference>
<feature type="transmembrane region" description="Helical" evidence="7">
    <location>
        <begin position="140"/>
        <end position="167"/>
    </location>
</feature>
<dbReference type="Pfam" id="PF22571">
    <property type="entry name" value="LiaI-LiaF-TM_PspC"/>
    <property type="match status" value="1"/>
</dbReference>
<dbReference type="Pfam" id="PF22564">
    <property type="entry name" value="HAAS"/>
    <property type="match status" value="1"/>
</dbReference>
<dbReference type="InterPro" id="IPR052027">
    <property type="entry name" value="PspC"/>
</dbReference>
<feature type="region of interest" description="Disordered" evidence="6">
    <location>
        <begin position="80"/>
        <end position="109"/>
    </location>
</feature>
<evidence type="ECO:0000313" key="13">
    <source>
        <dbReference type="EMBL" id="RHM97012.1"/>
    </source>
</evidence>
<evidence type="ECO:0000256" key="7">
    <source>
        <dbReference type="SAM" id="Phobius"/>
    </source>
</evidence>
<evidence type="ECO:0000256" key="2">
    <source>
        <dbReference type="ARBA" id="ARBA00022475"/>
    </source>
</evidence>
<evidence type="ECO:0000313" key="17">
    <source>
        <dbReference type="Proteomes" id="UP000285750"/>
    </source>
</evidence>
<evidence type="ECO:0000256" key="5">
    <source>
        <dbReference type="ARBA" id="ARBA00023136"/>
    </source>
</evidence>
<evidence type="ECO:0000259" key="8">
    <source>
        <dbReference type="Pfam" id="PF04024"/>
    </source>
</evidence>
<dbReference type="InterPro" id="IPR054321">
    <property type="entry name" value="PspC-rel_TM"/>
</dbReference>
<protein>
    <submittedName>
        <fullName evidence="10">PspC domain-containing protein</fullName>
    </submittedName>
</protein>
<sequence>MKKTLTVNLGGTVYHIDEDAYILLDNYLNNLRYHFRKDEGAEEIVRDIESRIAELFDEALRGGLQVITIKEVEEVIARMGKPEELNGEEDGNPSASNSKTFDSESTETRRRLFRNPDDRILGGVVSGIAAYFGWDVTWTRIVFILAGFFIHGLILAYLLAWIIIPLAHTATEKLQMRGEPINVENIGRTVTDGFEKVNEYVHSEQPRSALHKFGNGVVAVVGFLLKLCLVLLLICCAPFLLVGLIVLFALLMAATGVIVSLPAFFYNILPWVDWGGVCTMPGMIVGLTVCGLLIVGIPVAGLIQAVMQSFGSWKPMGTSTKVVLVLLWMIALAIGIVLFFQIPFLTEPLLSAPFWGEFL</sequence>
<accession>A0A3E4MYR1</accession>
<keyword evidence="4 7" id="KW-1133">Transmembrane helix</keyword>
<dbReference type="Pfam" id="PF04024">
    <property type="entry name" value="PspC"/>
    <property type="match status" value="1"/>
</dbReference>
<feature type="transmembrane region" description="Helical" evidence="7">
    <location>
        <begin position="217"/>
        <end position="241"/>
    </location>
</feature>
<dbReference type="Proteomes" id="UP000285750">
    <property type="component" value="Unassembled WGS sequence"/>
</dbReference>
<keyword evidence="5 7" id="KW-0472">Membrane</keyword>
<evidence type="ECO:0000259" key="9">
    <source>
        <dbReference type="Pfam" id="PF22571"/>
    </source>
</evidence>
<evidence type="ECO:0000313" key="14">
    <source>
        <dbReference type="Proteomes" id="UP000260862"/>
    </source>
</evidence>
<evidence type="ECO:0000256" key="3">
    <source>
        <dbReference type="ARBA" id="ARBA00022692"/>
    </source>
</evidence>
<dbReference type="EMBL" id="QRQK01000013">
    <property type="protein sequence ID" value="RHM97012.1"/>
    <property type="molecule type" value="Genomic_DNA"/>
</dbReference>
<evidence type="ECO:0000256" key="1">
    <source>
        <dbReference type="ARBA" id="ARBA00004162"/>
    </source>
</evidence>
<comment type="subcellular location">
    <subcellularLocation>
        <location evidence="1">Cell membrane</location>
        <topology evidence="1">Single-pass membrane protein</topology>
    </subcellularLocation>
</comment>
<dbReference type="GO" id="GO:0005886">
    <property type="term" value="C:plasma membrane"/>
    <property type="evidence" value="ECO:0007669"/>
    <property type="project" value="UniProtKB-SubCell"/>
</dbReference>
<evidence type="ECO:0000256" key="4">
    <source>
        <dbReference type="ARBA" id="ARBA00022989"/>
    </source>
</evidence>
<feature type="transmembrane region" description="Helical" evidence="7">
    <location>
        <begin position="323"/>
        <end position="345"/>
    </location>
</feature>
<evidence type="ECO:0000313" key="16">
    <source>
        <dbReference type="Proteomes" id="UP000285109"/>
    </source>
</evidence>
<feature type="domain" description="PspC-related transmembrane region" evidence="9">
    <location>
        <begin position="207"/>
        <end position="342"/>
    </location>
</feature>
<dbReference type="EMBL" id="QSQT01000016">
    <property type="protein sequence ID" value="RGK54888.1"/>
    <property type="molecule type" value="Genomic_DNA"/>
</dbReference>
<dbReference type="Proteomes" id="UP000284361">
    <property type="component" value="Unassembled WGS sequence"/>
</dbReference>
<dbReference type="AlphaFoldDB" id="A0A3E4MYR1"/>
<evidence type="ECO:0000313" key="11">
    <source>
        <dbReference type="EMBL" id="RGS05768.1"/>
    </source>
</evidence>
<dbReference type="RefSeq" id="WP_117672880.1">
    <property type="nucleotide sequence ID" value="NZ_CABOGR010000016.1"/>
</dbReference>